<proteinExistence type="predicted"/>
<dbReference type="AlphaFoldDB" id="A0A5A7Q023"/>
<evidence type="ECO:0000256" key="1">
    <source>
        <dbReference type="SAM" id="MobiDB-lite"/>
    </source>
</evidence>
<evidence type="ECO:0000313" key="3">
    <source>
        <dbReference type="Proteomes" id="UP000325081"/>
    </source>
</evidence>
<reference evidence="3" key="1">
    <citation type="journal article" date="2019" name="Curr. Biol.">
        <title>Genome Sequence of Striga asiatica Provides Insight into the Evolution of Plant Parasitism.</title>
        <authorList>
            <person name="Yoshida S."/>
            <person name="Kim S."/>
            <person name="Wafula E.K."/>
            <person name="Tanskanen J."/>
            <person name="Kim Y.M."/>
            <person name="Honaas L."/>
            <person name="Yang Z."/>
            <person name="Spallek T."/>
            <person name="Conn C.E."/>
            <person name="Ichihashi Y."/>
            <person name="Cheong K."/>
            <person name="Cui S."/>
            <person name="Der J.P."/>
            <person name="Gundlach H."/>
            <person name="Jiao Y."/>
            <person name="Hori C."/>
            <person name="Ishida J.K."/>
            <person name="Kasahara H."/>
            <person name="Kiba T."/>
            <person name="Kim M.S."/>
            <person name="Koo N."/>
            <person name="Laohavisit A."/>
            <person name="Lee Y.H."/>
            <person name="Lumba S."/>
            <person name="McCourt P."/>
            <person name="Mortimer J.C."/>
            <person name="Mutuku J.M."/>
            <person name="Nomura T."/>
            <person name="Sasaki-Sekimoto Y."/>
            <person name="Seto Y."/>
            <person name="Wang Y."/>
            <person name="Wakatake T."/>
            <person name="Sakakibara H."/>
            <person name="Demura T."/>
            <person name="Yamaguchi S."/>
            <person name="Yoneyama K."/>
            <person name="Manabe R.I."/>
            <person name="Nelson D.C."/>
            <person name="Schulman A.H."/>
            <person name="Timko M.P."/>
            <person name="dePamphilis C.W."/>
            <person name="Choi D."/>
            <person name="Shirasu K."/>
        </authorList>
    </citation>
    <scope>NUCLEOTIDE SEQUENCE [LARGE SCALE GENOMIC DNA]</scope>
    <source>
        <strain evidence="3">cv. UVA1</strain>
    </source>
</reference>
<evidence type="ECO:0000313" key="2">
    <source>
        <dbReference type="EMBL" id="GER38162.1"/>
    </source>
</evidence>
<feature type="region of interest" description="Disordered" evidence="1">
    <location>
        <begin position="247"/>
        <end position="277"/>
    </location>
</feature>
<gene>
    <name evidence="2" type="ORF">STAS_14621</name>
</gene>
<dbReference type="Proteomes" id="UP000325081">
    <property type="component" value="Unassembled WGS sequence"/>
</dbReference>
<dbReference type="EMBL" id="BKCP01005461">
    <property type="protein sequence ID" value="GER38162.1"/>
    <property type="molecule type" value="Genomic_DNA"/>
</dbReference>
<name>A0A5A7Q023_STRAF</name>
<accession>A0A5A7Q023</accession>
<protein>
    <submittedName>
        <fullName evidence="2">GTPase Der</fullName>
    </submittedName>
</protein>
<comment type="caution">
    <text evidence="2">The sequence shown here is derived from an EMBL/GenBank/DDBJ whole genome shotgun (WGS) entry which is preliminary data.</text>
</comment>
<sequence length="315" mass="35734">MSELEAMEDKQGEPREEQEQMACLYTIRTTGGCLPCPTPLLLSSSFLTIFLFPDWRLSWVRTDPLPARIWGKDYFSKGPKEREELQNRGTTPAILYYARLCPSFPTSIFIFPPDLESFLQSLNPNNEDWAILKREDWPDCEKEKSNGHRFGKLVQTQVANIDQKSLTGMDDQPPPILVVHTSGNLLFGLRQERKTSRVVLQTTPRSCGGSDKIGGFRAIRQKNDQGLSHLEISSNELTSLLKDEISPQKLGKSKPNQRAHQHTSNPRPITVTHNPSGRSQTLIFHRPIRVKHHSSHIRGLPAYPLRLTNHRLGAT</sequence>
<keyword evidence="3" id="KW-1185">Reference proteome</keyword>
<organism evidence="2 3">
    <name type="scientific">Striga asiatica</name>
    <name type="common">Asiatic witchweed</name>
    <name type="synonym">Buchnera asiatica</name>
    <dbReference type="NCBI Taxonomy" id="4170"/>
    <lineage>
        <taxon>Eukaryota</taxon>
        <taxon>Viridiplantae</taxon>
        <taxon>Streptophyta</taxon>
        <taxon>Embryophyta</taxon>
        <taxon>Tracheophyta</taxon>
        <taxon>Spermatophyta</taxon>
        <taxon>Magnoliopsida</taxon>
        <taxon>eudicotyledons</taxon>
        <taxon>Gunneridae</taxon>
        <taxon>Pentapetalae</taxon>
        <taxon>asterids</taxon>
        <taxon>lamiids</taxon>
        <taxon>Lamiales</taxon>
        <taxon>Orobanchaceae</taxon>
        <taxon>Buchnereae</taxon>
        <taxon>Striga</taxon>
    </lineage>
</organism>
<feature type="compositionally biased region" description="Polar residues" evidence="1">
    <location>
        <begin position="262"/>
        <end position="277"/>
    </location>
</feature>
<feature type="compositionally biased region" description="Basic residues" evidence="1">
    <location>
        <begin position="251"/>
        <end position="261"/>
    </location>
</feature>